<dbReference type="PANTHER" id="PTHR43827:SF3">
    <property type="entry name" value="NADP-DEPENDENT OXIDOREDUCTASE DOMAIN-CONTAINING PROTEIN"/>
    <property type="match status" value="1"/>
</dbReference>
<evidence type="ECO:0000256" key="3">
    <source>
        <dbReference type="ARBA" id="ARBA00023002"/>
    </source>
</evidence>
<dbReference type="EMBL" id="QVQY01000001">
    <property type="protein sequence ID" value="RFU52049.1"/>
    <property type="molecule type" value="Genomic_DNA"/>
</dbReference>
<feature type="active site" description="Proton donor" evidence="4">
    <location>
        <position position="48"/>
    </location>
</feature>
<evidence type="ECO:0000313" key="12">
    <source>
        <dbReference type="Proteomes" id="UP000262901"/>
    </source>
</evidence>
<comment type="similarity">
    <text evidence="1">Belongs to the aldo/keto reductase family.</text>
</comment>
<dbReference type="AlphaFoldDB" id="A0A372KPQ3"/>
<evidence type="ECO:0000313" key="10">
    <source>
        <dbReference type="EMBL" id="RFU54241.1"/>
    </source>
</evidence>
<sequence>MEYLTLNNKMQIPILGFGTYSVNPRQTRKYVSHAIAAGYRLIDTAQYYHNEREVGQALAESGLRRSEFFITTKTQTDGYKATVRGLDKSLQLLGGDYCDLVLIHWPTADSLGTYKALEEFYYAGKIKAIGLSNFNHLEVEEIIKETEVKPVVNQIETHPFFQQKKMHRYLNQRGLVHEAWSPLGEGLSGLMTAPAFKGLAEKYKKSPVQIILRFLTQEGIVVIPKSTNPQHIKDNINIFDFRLTEDEISSLRQLDKSQSITGWPRSMAIEK</sequence>
<dbReference type="InterPro" id="IPR023210">
    <property type="entry name" value="NADP_OxRdtase_dom"/>
</dbReference>
<organism evidence="10 12">
    <name type="scientific">Streptococcus chenjunshii</name>
    <dbReference type="NCBI Taxonomy" id="2173853"/>
    <lineage>
        <taxon>Bacteria</taxon>
        <taxon>Bacillati</taxon>
        <taxon>Bacillota</taxon>
        <taxon>Bacilli</taxon>
        <taxon>Lactobacillales</taxon>
        <taxon>Streptococcaceae</taxon>
        <taxon>Streptococcus</taxon>
    </lineage>
</organism>
<evidence type="ECO:0000256" key="6">
    <source>
        <dbReference type="PIRSR" id="PIRSR000097-3"/>
    </source>
</evidence>
<dbReference type="FunFam" id="3.20.20.100:FF:000015">
    <property type="entry name" value="Oxidoreductase, aldo/keto reductase family"/>
    <property type="match status" value="1"/>
</dbReference>
<feature type="site" description="Lowers pKa of active site Tyr" evidence="6">
    <location>
        <position position="73"/>
    </location>
</feature>
<dbReference type="Proteomes" id="UP000246115">
    <property type="component" value="Chromosome"/>
</dbReference>
<gene>
    <name evidence="8" type="ORF">DDV21_005050</name>
    <name evidence="9" type="ORF">DDV22_00995</name>
    <name evidence="10" type="ORF">DDV23_01550</name>
</gene>
<dbReference type="KEGG" id="schj:DDV21_005050"/>
<dbReference type="SUPFAM" id="SSF51430">
    <property type="entry name" value="NAD(P)-linked oxidoreductase"/>
    <property type="match status" value="1"/>
</dbReference>
<dbReference type="PIRSF" id="PIRSF000097">
    <property type="entry name" value="AKR"/>
    <property type="match status" value="1"/>
</dbReference>
<reference evidence="10 12" key="2">
    <citation type="submission" date="2018-08" db="EMBL/GenBank/DDBJ databases">
        <title>Draft genome of Streptococcus sp. nov. Z1.</title>
        <authorList>
            <person name="Tian Z."/>
        </authorList>
    </citation>
    <scope>NUCLEOTIDE SEQUENCE [LARGE SCALE GENOMIC DNA]</scope>
    <source>
        <strain evidence="10">Z1</strain>
        <strain evidence="12">Z1(2018)</strain>
    </source>
</reference>
<evidence type="ECO:0000313" key="13">
    <source>
        <dbReference type="Proteomes" id="UP000264056"/>
    </source>
</evidence>
<dbReference type="RefSeq" id="WP_116877338.1">
    <property type="nucleotide sequence ID" value="NZ_CP031733.1"/>
</dbReference>
<dbReference type="InterPro" id="IPR036812">
    <property type="entry name" value="NAD(P)_OxRdtase_dom_sf"/>
</dbReference>
<reference evidence="8" key="4">
    <citation type="journal article" date="2019" name="Int. J. Syst. Evol. Microbiol.">
        <title>Streptococcus chenjunshii sp. nov. isolated from feces of Tibetan antelopes.</title>
        <authorList>
            <person name="Tian Z."/>
            <person name="Lu S."/>
            <person name="Jin D."/>
            <person name="Yang J."/>
            <person name="Pu J."/>
            <person name="Lai X.H."/>
            <person name="Bai X.N."/>
            <person name="Wu X.M."/>
            <person name="Li J."/>
            <person name="Wang S."/>
            <person name="Xu J."/>
        </authorList>
    </citation>
    <scope>NUCLEOTIDE SEQUENCE</scope>
    <source>
        <strain evidence="8">Z15</strain>
    </source>
</reference>
<evidence type="ECO:0000259" key="7">
    <source>
        <dbReference type="Pfam" id="PF00248"/>
    </source>
</evidence>
<feature type="binding site" evidence="5">
    <location>
        <position position="104"/>
    </location>
    <ligand>
        <name>substrate</name>
    </ligand>
</feature>
<dbReference type="PANTHER" id="PTHR43827">
    <property type="entry name" value="2,5-DIKETO-D-GLUCONIC ACID REDUCTASE"/>
    <property type="match status" value="1"/>
</dbReference>
<accession>A0A346NBU5</accession>
<name>A0A372KPQ3_9STRE</name>
<reference evidence="11" key="3">
    <citation type="submission" date="2018-08" db="EMBL/GenBank/DDBJ databases">
        <title>Streptococcus chenjunshii sp. nov., isolated from stools sample of the Tibetan antelope in the Qinghai-Tibet plateau, China.</title>
        <authorList>
            <person name="Tian Z."/>
        </authorList>
    </citation>
    <scope>NUCLEOTIDE SEQUENCE [LARGE SCALE GENOMIC DNA]</scope>
    <source>
        <strain evidence="11">Z15</strain>
    </source>
</reference>
<reference evidence="9 13" key="1">
    <citation type="submission" date="2018-08" db="EMBL/GenBank/DDBJ databases">
        <title>Draft genome of Streptococcus sp .nov. Z2.</title>
        <authorList>
            <person name="Tian Z."/>
        </authorList>
    </citation>
    <scope>NUCLEOTIDE SEQUENCE [LARGE SCALE GENOMIC DNA]</scope>
    <source>
        <strain evidence="9 13">Z2</strain>
    </source>
</reference>
<evidence type="ECO:0000313" key="11">
    <source>
        <dbReference type="Proteomes" id="UP000246115"/>
    </source>
</evidence>
<dbReference type="EMBL" id="QVQZ01000001">
    <property type="protein sequence ID" value="RFU54241.1"/>
    <property type="molecule type" value="Genomic_DNA"/>
</dbReference>
<protein>
    <submittedName>
        <fullName evidence="10">Aldo/keto reductase</fullName>
    </submittedName>
</protein>
<evidence type="ECO:0000313" key="9">
    <source>
        <dbReference type="EMBL" id="RFU52049.1"/>
    </source>
</evidence>
<dbReference type="PRINTS" id="PR00069">
    <property type="entry name" value="ALDKETRDTASE"/>
</dbReference>
<dbReference type="Pfam" id="PF00248">
    <property type="entry name" value="Aldo_ket_red"/>
    <property type="match status" value="1"/>
</dbReference>
<proteinExistence type="inferred from homology"/>
<accession>A0A372KPQ3</accession>
<evidence type="ECO:0000256" key="5">
    <source>
        <dbReference type="PIRSR" id="PIRSR000097-2"/>
    </source>
</evidence>
<evidence type="ECO:0000256" key="4">
    <source>
        <dbReference type="PIRSR" id="PIRSR000097-1"/>
    </source>
</evidence>
<dbReference type="Proteomes" id="UP000262901">
    <property type="component" value="Unassembled WGS sequence"/>
</dbReference>
<dbReference type="Proteomes" id="UP000264056">
    <property type="component" value="Unassembled WGS sequence"/>
</dbReference>
<keyword evidence="13" id="KW-1185">Reference proteome</keyword>
<dbReference type="PROSITE" id="PS00798">
    <property type="entry name" value="ALDOKETO_REDUCTASE_1"/>
    <property type="match status" value="1"/>
</dbReference>
<dbReference type="PROSITE" id="PS00062">
    <property type="entry name" value="ALDOKETO_REDUCTASE_2"/>
    <property type="match status" value="1"/>
</dbReference>
<evidence type="ECO:0000313" key="8">
    <source>
        <dbReference type="EMBL" id="AXQ78490.1"/>
    </source>
</evidence>
<evidence type="ECO:0000256" key="1">
    <source>
        <dbReference type="ARBA" id="ARBA00007905"/>
    </source>
</evidence>
<dbReference type="GO" id="GO:0016616">
    <property type="term" value="F:oxidoreductase activity, acting on the CH-OH group of donors, NAD or NADP as acceptor"/>
    <property type="evidence" value="ECO:0007669"/>
    <property type="project" value="UniProtKB-ARBA"/>
</dbReference>
<dbReference type="OrthoDB" id="9804790at2"/>
<dbReference type="InterPro" id="IPR020471">
    <property type="entry name" value="AKR"/>
</dbReference>
<dbReference type="InterPro" id="IPR018170">
    <property type="entry name" value="Aldo/ket_reductase_CS"/>
</dbReference>
<keyword evidence="3" id="KW-0560">Oxidoreductase</keyword>
<dbReference type="Gene3D" id="3.20.20.100">
    <property type="entry name" value="NADP-dependent oxidoreductase domain"/>
    <property type="match status" value="1"/>
</dbReference>
<evidence type="ECO:0000256" key="2">
    <source>
        <dbReference type="ARBA" id="ARBA00022857"/>
    </source>
</evidence>
<feature type="domain" description="NADP-dependent oxidoreductase" evidence="7">
    <location>
        <begin position="16"/>
        <end position="255"/>
    </location>
</feature>
<dbReference type="EMBL" id="CP031733">
    <property type="protein sequence ID" value="AXQ78490.1"/>
    <property type="molecule type" value="Genomic_DNA"/>
</dbReference>
<keyword evidence="2" id="KW-0521">NADP</keyword>